<dbReference type="AlphaFoldDB" id="A0A1G5PSX2"/>
<dbReference type="EMBL" id="FMWG01000002">
    <property type="protein sequence ID" value="SCZ52488.1"/>
    <property type="molecule type" value="Genomic_DNA"/>
</dbReference>
<proteinExistence type="predicted"/>
<reference evidence="1 2" key="1">
    <citation type="submission" date="2016-10" db="EMBL/GenBank/DDBJ databases">
        <authorList>
            <person name="de Groot N.N."/>
        </authorList>
    </citation>
    <scope>NUCLEOTIDE SEQUENCE [LARGE SCALE GENOMIC DNA]</scope>
    <source>
        <strain evidence="1 2">U95</strain>
    </source>
</reference>
<dbReference type="RefSeq" id="WP_090215758.1">
    <property type="nucleotide sequence ID" value="NZ_FMWG01000002.1"/>
</dbReference>
<dbReference type="STRING" id="1156985.SAMN04488118_1025"/>
<accession>A0A1G5PSX2</accession>
<evidence type="ECO:0000313" key="2">
    <source>
        <dbReference type="Proteomes" id="UP000198767"/>
    </source>
</evidence>
<gene>
    <name evidence="1" type="ORF">SAMN04488118_1025</name>
</gene>
<keyword evidence="2" id="KW-1185">Reference proteome</keyword>
<sequence>MNNSKPIDRFIDANDVIIGDPGDESLKTFLEKTPLLDLVTHSDIPSEISIKSILGRAISYTTKLPGWSQVRKNGLAPFFYSDKLFSSKRCIYPLICPLNTSFEKSYAAPKRIQAL</sequence>
<evidence type="ECO:0000313" key="1">
    <source>
        <dbReference type="EMBL" id="SCZ52488.1"/>
    </source>
</evidence>
<dbReference type="Proteomes" id="UP000198767">
    <property type="component" value="Unassembled WGS sequence"/>
</dbReference>
<name>A0A1G5PSX2_9RHOB</name>
<organism evidence="1 2">
    <name type="scientific">Epibacterium ulvae</name>
    <dbReference type="NCBI Taxonomy" id="1156985"/>
    <lineage>
        <taxon>Bacteria</taxon>
        <taxon>Pseudomonadati</taxon>
        <taxon>Pseudomonadota</taxon>
        <taxon>Alphaproteobacteria</taxon>
        <taxon>Rhodobacterales</taxon>
        <taxon>Roseobacteraceae</taxon>
        <taxon>Epibacterium</taxon>
    </lineage>
</organism>
<protein>
    <submittedName>
        <fullName evidence="1">Uncharacterized protein</fullName>
    </submittedName>
</protein>